<protein>
    <recommendedName>
        <fullName evidence="4">DUF674 family protein</fullName>
    </recommendedName>
</protein>
<feature type="signal peptide" evidence="1">
    <location>
        <begin position="1"/>
        <end position="19"/>
    </location>
</feature>
<accession>A0A9D4Y132</accession>
<dbReference type="Proteomes" id="UP001058974">
    <property type="component" value="Chromosome 3"/>
</dbReference>
<keyword evidence="3" id="KW-1185">Reference proteome</keyword>
<evidence type="ECO:0000313" key="3">
    <source>
        <dbReference type="Proteomes" id="UP001058974"/>
    </source>
</evidence>
<reference evidence="2 3" key="1">
    <citation type="journal article" date="2022" name="Nat. Genet.">
        <title>Improved pea reference genome and pan-genome highlight genomic features and evolutionary characteristics.</title>
        <authorList>
            <person name="Yang T."/>
            <person name="Liu R."/>
            <person name="Luo Y."/>
            <person name="Hu S."/>
            <person name="Wang D."/>
            <person name="Wang C."/>
            <person name="Pandey M.K."/>
            <person name="Ge S."/>
            <person name="Xu Q."/>
            <person name="Li N."/>
            <person name="Li G."/>
            <person name="Huang Y."/>
            <person name="Saxena R.K."/>
            <person name="Ji Y."/>
            <person name="Li M."/>
            <person name="Yan X."/>
            <person name="He Y."/>
            <person name="Liu Y."/>
            <person name="Wang X."/>
            <person name="Xiang C."/>
            <person name="Varshney R.K."/>
            <person name="Ding H."/>
            <person name="Gao S."/>
            <person name="Zong X."/>
        </authorList>
    </citation>
    <scope>NUCLEOTIDE SEQUENCE [LARGE SCALE GENOMIC DNA]</scope>
    <source>
        <strain evidence="2 3">cv. Zhongwan 6</strain>
    </source>
</reference>
<dbReference type="EMBL" id="JAMSHJ010000003">
    <property type="protein sequence ID" value="KAI5429769.1"/>
    <property type="molecule type" value="Genomic_DNA"/>
</dbReference>
<dbReference type="InterPro" id="IPR007750">
    <property type="entry name" value="DUF674"/>
</dbReference>
<sequence length="478" mass="54141">MVLSFVYRLISRLIAAIMALFQFKTEEQAVSLKLLVNTETNKVVFAEADKDFVDILCSFLTLPLGTIARLVQKDSDIGPISITIGCLNSLYQSVQNLGFLINYNSSEDYCNTLKINIDDTYPTKYYVCAEFRDLYYPYYDLSIGNKKHYCCSGHPLSRSVSLSHFCYGFVKDATSFVISDDLIVSPHSMDHTIFDLTKSYGVKNTSSVKEMTVHVTKEKVLDLLKCSLFSKTPLTDVFLGMKPLIDRSRIFSCDVKDVISDDIHITAKLVVRKSDDVILYAQGGQDFANLIIRFLTFSLGGVLRKLEGNDSLGGIDGLCKSIADLNEDKYFMSKEAKKRLLELNVMHYYCTFLRDTPNQRKTKVTLHKSKELLDYGENIRKMILANETSTIPPMGRRFRVKVPEMYMVTDDLVVEPMMSPISSVYLLNRFKTSLDDLEEKVITIGLKESLSIFKEALNSTSALTNGLRQLLTEAKKEK</sequence>
<dbReference type="Pfam" id="PF05056">
    <property type="entry name" value="DUF674"/>
    <property type="match status" value="1"/>
</dbReference>
<comment type="caution">
    <text evidence="2">The sequence shown here is derived from an EMBL/GenBank/DDBJ whole genome shotgun (WGS) entry which is preliminary data.</text>
</comment>
<evidence type="ECO:0008006" key="4">
    <source>
        <dbReference type="Google" id="ProtNLM"/>
    </source>
</evidence>
<keyword evidence="1" id="KW-0732">Signal</keyword>
<dbReference type="AlphaFoldDB" id="A0A9D4Y132"/>
<proteinExistence type="predicted"/>
<dbReference type="OrthoDB" id="1277335at2759"/>
<dbReference type="Gramene" id="PSAT_LOCUS12063_t1">
    <property type="protein sequence ID" value="CAL5192154.1"/>
    <property type="gene ID" value="PSAT_LOCUS12063"/>
</dbReference>
<evidence type="ECO:0000256" key="1">
    <source>
        <dbReference type="SAM" id="SignalP"/>
    </source>
</evidence>
<name>A0A9D4Y132_PEA</name>
<dbReference type="PANTHER" id="PTHR33103:SF43">
    <property type="entry name" value="DUF674 FAMILY PROTEIN"/>
    <property type="match status" value="1"/>
</dbReference>
<feature type="chain" id="PRO_5038351309" description="DUF674 family protein" evidence="1">
    <location>
        <begin position="20"/>
        <end position="478"/>
    </location>
</feature>
<gene>
    <name evidence="2" type="ORF">KIW84_034384</name>
</gene>
<dbReference type="Gramene" id="Psat3g135600.1">
    <property type="protein sequence ID" value="Psat3g135600.1.cds"/>
    <property type="gene ID" value="Psat3g135600"/>
</dbReference>
<evidence type="ECO:0000313" key="2">
    <source>
        <dbReference type="EMBL" id="KAI5429769.1"/>
    </source>
</evidence>
<dbReference type="Gramene" id="Psat03G0438400-T1">
    <property type="protein sequence ID" value="KAI5429769.1"/>
    <property type="gene ID" value="KIW84_034384"/>
</dbReference>
<dbReference type="PANTHER" id="PTHR33103">
    <property type="entry name" value="OS01G0153900 PROTEIN"/>
    <property type="match status" value="1"/>
</dbReference>
<organism evidence="2 3">
    <name type="scientific">Pisum sativum</name>
    <name type="common">Garden pea</name>
    <name type="synonym">Lathyrus oleraceus</name>
    <dbReference type="NCBI Taxonomy" id="3888"/>
    <lineage>
        <taxon>Eukaryota</taxon>
        <taxon>Viridiplantae</taxon>
        <taxon>Streptophyta</taxon>
        <taxon>Embryophyta</taxon>
        <taxon>Tracheophyta</taxon>
        <taxon>Spermatophyta</taxon>
        <taxon>Magnoliopsida</taxon>
        <taxon>eudicotyledons</taxon>
        <taxon>Gunneridae</taxon>
        <taxon>Pentapetalae</taxon>
        <taxon>rosids</taxon>
        <taxon>fabids</taxon>
        <taxon>Fabales</taxon>
        <taxon>Fabaceae</taxon>
        <taxon>Papilionoideae</taxon>
        <taxon>50 kb inversion clade</taxon>
        <taxon>NPAAA clade</taxon>
        <taxon>Hologalegina</taxon>
        <taxon>IRL clade</taxon>
        <taxon>Fabeae</taxon>
        <taxon>Lathyrus</taxon>
    </lineage>
</organism>